<dbReference type="GO" id="GO:0070973">
    <property type="term" value="P:protein localization to endoplasmic reticulum exit site"/>
    <property type="evidence" value="ECO:0007669"/>
    <property type="project" value="UniProtKB-UniRule"/>
</dbReference>
<feature type="transmembrane region" description="Helical" evidence="5">
    <location>
        <begin position="100"/>
        <end position="121"/>
    </location>
</feature>
<feature type="coiled-coil region" evidence="6">
    <location>
        <begin position="159"/>
        <end position="193"/>
    </location>
</feature>
<evidence type="ECO:0000256" key="6">
    <source>
        <dbReference type="SAM" id="Coils"/>
    </source>
</evidence>
<sequence length="205" mass="23258">MSIYFSALFVLLVTQMVSMFILVLPLHFQIRKKIVVGWEKLLKGTQFRTVVTILSGLVLLLFVDSWKRANIPVVSGSSATQNATSSLKVLTTRAYNQRNVYISGFILYFMICIPVLLNLLTRLVKYETLIREQNSTPAVENTEDGKQKNVNKSKVPSELAELESQLEAKKTSLKALEIQVKNLNDHFDSSLNEKDPRPILEKKND</sequence>
<keyword evidence="6" id="KW-0175">Coiled coil</keyword>
<dbReference type="GO" id="GO:0005789">
    <property type="term" value="C:endoplasmic reticulum membrane"/>
    <property type="evidence" value="ECO:0007669"/>
    <property type="project" value="UniProtKB-SubCell"/>
</dbReference>
<evidence type="ECO:0000313" key="9">
    <source>
        <dbReference type="EMBL" id="CDO96556.1"/>
    </source>
</evidence>
<feature type="transmembrane region" description="Helical" evidence="5">
    <location>
        <begin position="6"/>
        <end position="26"/>
    </location>
</feature>
<keyword evidence="5" id="KW-0813">Transport</keyword>
<feature type="transmembrane region" description="Helical" evidence="5">
    <location>
        <begin position="47"/>
        <end position="63"/>
    </location>
</feature>
<dbReference type="InterPro" id="IPR040463">
    <property type="entry name" value="BAP29/BAP31_N"/>
</dbReference>
<gene>
    <name evidence="9" type="ORF">KLDO_g4754</name>
</gene>
<dbReference type="GO" id="GO:0006886">
    <property type="term" value="P:intracellular protein transport"/>
    <property type="evidence" value="ECO:0007669"/>
    <property type="project" value="UniProtKB-UniRule"/>
</dbReference>
<feature type="domain" description="BAP29/BAP31 transmembrane" evidence="8">
    <location>
        <begin position="1"/>
        <end position="130"/>
    </location>
</feature>
<evidence type="ECO:0000259" key="8">
    <source>
        <dbReference type="Pfam" id="PF05529"/>
    </source>
</evidence>
<evidence type="ECO:0000256" key="7">
    <source>
        <dbReference type="SAM" id="MobiDB-lite"/>
    </source>
</evidence>
<dbReference type="PANTHER" id="PTHR12701">
    <property type="entry name" value="BCR-ASSOCIATED PROTEIN, BAP"/>
    <property type="match status" value="1"/>
</dbReference>
<name>A0A0A8LC95_9SACH</name>
<comment type="function">
    <text evidence="5">May play a role in anterograde transport of membrane proteins from the endoplasmic reticulum to the Golgi.</text>
</comment>
<keyword evidence="2 5" id="KW-0812">Transmembrane</keyword>
<accession>A0A0A8LC95</accession>
<reference evidence="9 10" key="1">
    <citation type="submission" date="2014-03" db="EMBL/GenBank/DDBJ databases">
        <title>The genome of Kluyveromyces dobzhanskii.</title>
        <authorList>
            <person name="Nystedt B."/>
            <person name="Astrom S."/>
        </authorList>
    </citation>
    <scope>NUCLEOTIDE SEQUENCE [LARGE SCALE GENOMIC DNA]</scope>
    <source>
        <strain evidence="9 10">CBS 2104</strain>
    </source>
</reference>
<evidence type="ECO:0000256" key="2">
    <source>
        <dbReference type="ARBA" id="ARBA00022692"/>
    </source>
</evidence>
<evidence type="ECO:0000256" key="4">
    <source>
        <dbReference type="ARBA" id="ARBA00023136"/>
    </source>
</evidence>
<evidence type="ECO:0000313" key="10">
    <source>
        <dbReference type="Proteomes" id="UP000031516"/>
    </source>
</evidence>
<keyword evidence="10" id="KW-1185">Reference proteome</keyword>
<keyword evidence="5" id="KW-0653">Protein transport</keyword>
<comment type="subcellular location">
    <subcellularLocation>
        <location evidence="5">Endoplasmic reticulum membrane</location>
        <topology evidence="5">Multi-pass membrane protein</topology>
    </subcellularLocation>
    <subcellularLocation>
        <location evidence="1">Membrane</location>
        <topology evidence="1">Multi-pass membrane protein</topology>
    </subcellularLocation>
</comment>
<evidence type="ECO:0000256" key="1">
    <source>
        <dbReference type="ARBA" id="ARBA00004141"/>
    </source>
</evidence>
<proteinExistence type="inferred from homology"/>
<dbReference type="PANTHER" id="PTHR12701:SF19">
    <property type="entry name" value="ENDOPLASMIC RETICULUM TRANSMEMBRANE PROTEIN 1-RELATED"/>
    <property type="match status" value="1"/>
</dbReference>
<dbReference type="InterPro" id="IPR008417">
    <property type="entry name" value="BAP29/BAP31"/>
</dbReference>
<keyword evidence="4 5" id="KW-0472">Membrane</keyword>
<evidence type="ECO:0000256" key="3">
    <source>
        <dbReference type="ARBA" id="ARBA00022989"/>
    </source>
</evidence>
<comment type="caution">
    <text evidence="9">The sequence shown here is derived from an EMBL/GenBank/DDBJ whole genome shotgun (WGS) entry which is preliminary data.</text>
</comment>
<dbReference type="AlphaFoldDB" id="A0A0A8LC95"/>
<comment type="similarity">
    <text evidence="5">Belongs to the BCAP29/BCAP31 family.</text>
</comment>
<protein>
    <recommendedName>
        <fullName evidence="5">Endoplasmic reticulum transmembrane protein</fullName>
    </recommendedName>
</protein>
<dbReference type="OrthoDB" id="435607at2759"/>
<organism evidence="9 10">
    <name type="scientific">Kluyveromyces dobzhanskii CBS 2104</name>
    <dbReference type="NCBI Taxonomy" id="1427455"/>
    <lineage>
        <taxon>Eukaryota</taxon>
        <taxon>Fungi</taxon>
        <taxon>Dikarya</taxon>
        <taxon>Ascomycota</taxon>
        <taxon>Saccharomycotina</taxon>
        <taxon>Saccharomycetes</taxon>
        <taxon>Saccharomycetales</taxon>
        <taxon>Saccharomycetaceae</taxon>
        <taxon>Kluyveromyces</taxon>
    </lineage>
</organism>
<evidence type="ECO:0000256" key="5">
    <source>
        <dbReference type="RuleBase" id="RU367026"/>
    </source>
</evidence>
<dbReference type="Pfam" id="PF05529">
    <property type="entry name" value="Bap31"/>
    <property type="match status" value="1"/>
</dbReference>
<keyword evidence="5" id="KW-0256">Endoplasmic reticulum</keyword>
<keyword evidence="5" id="KW-0931">ER-Golgi transport</keyword>
<dbReference type="GO" id="GO:0006888">
    <property type="term" value="P:endoplasmic reticulum to Golgi vesicle-mediated transport"/>
    <property type="evidence" value="ECO:0007669"/>
    <property type="project" value="UniProtKB-UniRule"/>
</dbReference>
<keyword evidence="3 5" id="KW-1133">Transmembrane helix</keyword>
<dbReference type="EMBL" id="CCBQ010000047">
    <property type="protein sequence ID" value="CDO96556.1"/>
    <property type="molecule type" value="Genomic_DNA"/>
</dbReference>
<feature type="region of interest" description="Disordered" evidence="7">
    <location>
        <begin position="136"/>
        <end position="156"/>
    </location>
</feature>
<dbReference type="Proteomes" id="UP000031516">
    <property type="component" value="Unassembled WGS sequence"/>
</dbReference>